<proteinExistence type="predicted"/>
<feature type="non-terminal residue" evidence="2">
    <location>
        <position position="1"/>
    </location>
</feature>
<evidence type="ECO:0000313" key="2">
    <source>
        <dbReference type="EMBL" id="MCH80447.1"/>
    </source>
</evidence>
<organism evidence="2 3">
    <name type="scientific">Trifolium medium</name>
    <dbReference type="NCBI Taxonomy" id="97028"/>
    <lineage>
        <taxon>Eukaryota</taxon>
        <taxon>Viridiplantae</taxon>
        <taxon>Streptophyta</taxon>
        <taxon>Embryophyta</taxon>
        <taxon>Tracheophyta</taxon>
        <taxon>Spermatophyta</taxon>
        <taxon>Magnoliopsida</taxon>
        <taxon>eudicotyledons</taxon>
        <taxon>Gunneridae</taxon>
        <taxon>Pentapetalae</taxon>
        <taxon>rosids</taxon>
        <taxon>fabids</taxon>
        <taxon>Fabales</taxon>
        <taxon>Fabaceae</taxon>
        <taxon>Papilionoideae</taxon>
        <taxon>50 kb inversion clade</taxon>
        <taxon>NPAAA clade</taxon>
        <taxon>Hologalegina</taxon>
        <taxon>IRL clade</taxon>
        <taxon>Trifolieae</taxon>
        <taxon>Trifolium</taxon>
    </lineage>
</organism>
<dbReference type="EMBL" id="LXQA010001065">
    <property type="protein sequence ID" value="MCH80447.1"/>
    <property type="molecule type" value="Genomic_DNA"/>
</dbReference>
<comment type="caution">
    <text evidence="2">The sequence shown here is derived from an EMBL/GenBank/DDBJ whole genome shotgun (WGS) entry which is preliminary data.</text>
</comment>
<keyword evidence="1" id="KW-1133">Transmembrane helix</keyword>
<accession>A0A392LZI6</accession>
<gene>
    <name evidence="2" type="ORF">A2U01_0001215</name>
</gene>
<keyword evidence="1" id="KW-0812">Transmembrane</keyword>
<dbReference type="AlphaFoldDB" id="A0A392LZI6"/>
<name>A0A392LZI6_9FABA</name>
<feature type="transmembrane region" description="Helical" evidence="1">
    <location>
        <begin position="92"/>
        <end position="109"/>
    </location>
</feature>
<keyword evidence="1" id="KW-0472">Membrane</keyword>
<evidence type="ECO:0000313" key="3">
    <source>
        <dbReference type="Proteomes" id="UP000265520"/>
    </source>
</evidence>
<protein>
    <submittedName>
        <fullName evidence="2">Uncharacterized protein</fullName>
    </submittedName>
</protein>
<dbReference type="Proteomes" id="UP000265520">
    <property type="component" value="Unassembled WGS sequence"/>
</dbReference>
<sequence>VSSCFSSILAVLGVLALSRDAGFPRPLEYFAVAPQVFEEDGFFMWMDFAFCLDGVFTVVGRRVSLVVGPVVISIAFNGSIGRRCGRPYIRSLLRISLGYVAFLMILLQVSDFDCASGWRVPVSLKLWCYFLGGLGAFDSSALNLSRWFEFL</sequence>
<keyword evidence="3" id="KW-1185">Reference proteome</keyword>
<reference evidence="2 3" key="1">
    <citation type="journal article" date="2018" name="Front. Plant Sci.">
        <title>Red Clover (Trifolium pratense) and Zigzag Clover (T. medium) - A Picture of Genomic Similarities and Differences.</title>
        <authorList>
            <person name="Dluhosova J."/>
            <person name="Istvanek J."/>
            <person name="Nedelnik J."/>
            <person name="Repkova J."/>
        </authorList>
    </citation>
    <scope>NUCLEOTIDE SEQUENCE [LARGE SCALE GENOMIC DNA]</scope>
    <source>
        <strain evidence="3">cv. 10/8</strain>
        <tissue evidence="2">Leaf</tissue>
    </source>
</reference>
<evidence type="ECO:0000256" key="1">
    <source>
        <dbReference type="SAM" id="Phobius"/>
    </source>
</evidence>